<proteinExistence type="inferred from homology"/>
<keyword evidence="3" id="KW-0547">Nucleotide-binding</keyword>
<keyword evidence="4 6" id="KW-0067">ATP-binding</keyword>
<sequence>MIEAKGLTKRYGDSHAVQDLTFTVRPGVVTGFLGPNGAGKSTTMRMILGLDAPTRGSVSVNGKPYAAHRTPLREVGALLEARAVHPGRSAYHHLLALAQSNGIPRSRVREVIDAVGLDGVANRRAGRFSLGMQQRLGIATALLGDPRTLILDEPLNGLDTEGIRWVRGLLRDLAAEGRTVFVSSHLMTEMALTADHVVVIGRGRLIADTSLDRLVADSGHGSLEEAFLELTAGAAEFRTATTRGDDR</sequence>
<evidence type="ECO:0000313" key="7">
    <source>
        <dbReference type="Proteomes" id="UP000578112"/>
    </source>
</evidence>
<evidence type="ECO:0000256" key="3">
    <source>
        <dbReference type="ARBA" id="ARBA00022741"/>
    </source>
</evidence>
<dbReference type="InterPro" id="IPR003593">
    <property type="entry name" value="AAA+_ATPase"/>
</dbReference>
<comment type="similarity">
    <text evidence="1">Belongs to the ABC transporter superfamily.</text>
</comment>
<dbReference type="Gene3D" id="3.40.50.300">
    <property type="entry name" value="P-loop containing nucleotide triphosphate hydrolases"/>
    <property type="match status" value="1"/>
</dbReference>
<feature type="domain" description="ABC transporter" evidence="5">
    <location>
        <begin position="2"/>
        <end position="227"/>
    </location>
</feature>
<protein>
    <submittedName>
        <fullName evidence="6">ABC-2 type transport system ATP-binding protein</fullName>
    </submittedName>
</protein>
<dbReference type="GO" id="GO:0016887">
    <property type="term" value="F:ATP hydrolysis activity"/>
    <property type="evidence" value="ECO:0007669"/>
    <property type="project" value="InterPro"/>
</dbReference>
<dbReference type="PANTHER" id="PTHR43335:SF4">
    <property type="entry name" value="ABC TRANSPORTER, ATP-BINDING PROTEIN"/>
    <property type="match status" value="1"/>
</dbReference>
<dbReference type="SUPFAM" id="SSF52540">
    <property type="entry name" value="P-loop containing nucleoside triphosphate hydrolases"/>
    <property type="match status" value="1"/>
</dbReference>
<comment type="caution">
    <text evidence="6">The sequence shown here is derived from an EMBL/GenBank/DDBJ whole genome shotgun (WGS) entry which is preliminary data.</text>
</comment>
<gene>
    <name evidence="6" type="ORF">BJ971_001192</name>
</gene>
<dbReference type="Proteomes" id="UP000578112">
    <property type="component" value="Unassembled WGS sequence"/>
</dbReference>
<keyword evidence="7" id="KW-1185">Reference proteome</keyword>
<keyword evidence="2" id="KW-0813">Transport</keyword>
<dbReference type="PANTHER" id="PTHR43335">
    <property type="entry name" value="ABC TRANSPORTER, ATP-BINDING PROTEIN"/>
    <property type="match status" value="1"/>
</dbReference>
<dbReference type="AlphaFoldDB" id="A0A7W7HTT5"/>
<evidence type="ECO:0000259" key="5">
    <source>
        <dbReference type="PROSITE" id="PS50893"/>
    </source>
</evidence>
<dbReference type="PROSITE" id="PS50893">
    <property type="entry name" value="ABC_TRANSPORTER_2"/>
    <property type="match status" value="1"/>
</dbReference>
<name>A0A7W7HTT5_9ACTN</name>
<evidence type="ECO:0000313" key="6">
    <source>
        <dbReference type="EMBL" id="MBB4760636.1"/>
    </source>
</evidence>
<accession>A0A7W7HTT5</accession>
<evidence type="ECO:0000256" key="2">
    <source>
        <dbReference type="ARBA" id="ARBA00022448"/>
    </source>
</evidence>
<dbReference type="GO" id="GO:0005524">
    <property type="term" value="F:ATP binding"/>
    <property type="evidence" value="ECO:0007669"/>
    <property type="project" value="UniProtKB-KW"/>
</dbReference>
<dbReference type="Pfam" id="PF00005">
    <property type="entry name" value="ABC_tran"/>
    <property type="match status" value="1"/>
</dbReference>
<dbReference type="EMBL" id="JACHNH010000001">
    <property type="protein sequence ID" value="MBB4760636.1"/>
    <property type="molecule type" value="Genomic_DNA"/>
</dbReference>
<dbReference type="PROSITE" id="PS00211">
    <property type="entry name" value="ABC_TRANSPORTER_1"/>
    <property type="match status" value="1"/>
</dbReference>
<dbReference type="SMART" id="SM00382">
    <property type="entry name" value="AAA"/>
    <property type="match status" value="1"/>
</dbReference>
<dbReference type="InterPro" id="IPR027417">
    <property type="entry name" value="P-loop_NTPase"/>
</dbReference>
<reference evidence="6 7" key="1">
    <citation type="submission" date="2020-08" db="EMBL/GenBank/DDBJ databases">
        <title>Sequencing the genomes of 1000 actinobacteria strains.</title>
        <authorList>
            <person name="Klenk H.-P."/>
        </authorList>
    </citation>
    <scope>NUCLEOTIDE SEQUENCE [LARGE SCALE GENOMIC DNA]</scope>
    <source>
        <strain evidence="6 7">DSM 43149</strain>
    </source>
</reference>
<dbReference type="InterPro" id="IPR003439">
    <property type="entry name" value="ABC_transporter-like_ATP-bd"/>
</dbReference>
<dbReference type="InterPro" id="IPR017871">
    <property type="entry name" value="ABC_transporter-like_CS"/>
</dbReference>
<evidence type="ECO:0000256" key="1">
    <source>
        <dbReference type="ARBA" id="ARBA00005417"/>
    </source>
</evidence>
<evidence type="ECO:0000256" key="4">
    <source>
        <dbReference type="ARBA" id="ARBA00022840"/>
    </source>
</evidence>
<organism evidence="6 7">
    <name type="scientific">Actinoplanes digitatis</name>
    <dbReference type="NCBI Taxonomy" id="1868"/>
    <lineage>
        <taxon>Bacteria</taxon>
        <taxon>Bacillati</taxon>
        <taxon>Actinomycetota</taxon>
        <taxon>Actinomycetes</taxon>
        <taxon>Micromonosporales</taxon>
        <taxon>Micromonosporaceae</taxon>
        <taxon>Actinoplanes</taxon>
    </lineage>
</organism>